<evidence type="ECO:0000313" key="2">
    <source>
        <dbReference type="EMBL" id="PAX07264.1"/>
    </source>
</evidence>
<reference evidence="3" key="1">
    <citation type="submission" date="2017-09" db="EMBL/GenBank/DDBJ databases">
        <authorList>
            <person name="Feng G."/>
            <person name="Zhu H."/>
        </authorList>
    </citation>
    <scope>NUCLEOTIDE SEQUENCE [LARGE SCALE GENOMIC DNA]</scope>
    <source>
        <strain evidence="3">1PNM-20</strain>
    </source>
</reference>
<feature type="signal peptide" evidence="1">
    <location>
        <begin position="1"/>
        <end position="21"/>
    </location>
</feature>
<dbReference type="Proteomes" id="UP000218151">
    <property type="component" value="Unassembled WGS sequence"/>
</dbReference>
<keyword evidence="1" id="KW-0732">Signal</keyword>
<evidence type="ECO:0000313" key="3">
    <source>
        <dbReference type="Proteomes" id="UP000218151"/>
    </source>
</evidence>
<evidence type="ECO:0008006" key="4">
    <source>
        <dbReference type="Google" id="ProtNLM"/>
    </source>
</evidence>
<accession>A0A2A2SD98</accession>
<protein>
    <recommendedName>
        <fullName evidence="4">Secreted protein</fullName>
    </recommendedName>
</protein>
<proteinExistence type="predicted"/>
<keyword evidence="3" id="KW-1185">Reference proteome</keyword>
<organism evidence="2 3">
    <name type="scientific">Sphingomonas lenta</name>
    <dbReference type="NCBI Taxonomy" id="1141887"/>
    <lineage>
        <taxon>Bacteria</taxon>
        <taxon>Pseudomonadati</taxon>
        <taxon>Pseudomonadota</taxon>
        <taxon>Alphaproteobacteria</taxon>
        <taxon>Sphingomonadales</taxon>
        <taxon>Sphingomonadaceae</taxon>
        <taxon>Sphingomonas</taxon>
    </lineage>
</organism>
<name>A0A2A2SD98_9SPHN</name>
<dbReference type="OrthoDB" id="7596780at2"/>
<dbReference type="EMBL" id="NSLI01000004">
    <property type="protein sequence ID" value="PAX07264.1"/>
    <property type="molecule type" value="Genomic_DNA"/>
</dbReference>
<evidence type="ECO:0000256" key="1">
    <source>
        <dbReference type="SAM" id="SignalP"/>
    </source>
</evidence>
<gene>
    <name evidence="2" type="ORF">CKY28_14675</name>
</gene>
<sequence>MFRSSPCCVLLLLLLPATASAQREGSGARLLDDLARCRAVPGAPERLACFERLADGVAVAKVRDEVLVVDRERLAAEQRRRFGLPGSADNALAAATGGRAPEVRELTSTVRTVEPARDHGRWNLQLADGTSWQSVEPSSFDPRAGKSITIRTAALGGYRAQVEGGRSFLVKRLR</sequence>
<dbReference type="AlphaFoldDB" id="A0A2A2SD98"/>
<comment type="caution">
    <text evidence="2">The sequence shown here is derived from an EMBL/GenBank/DDBJ whole genome shotgun (WGS) entry which is preliminary data.</text>
</comment>
<dbReference type="RefSeq" id="WP_095999087.1">
    <property type="nucleotide sequence ID" value="NZ_NSLI01000004.1"/>
</dbReference>
<feature type="chain" id="PRO_5012900836" description="Secreted protein" evidence="1">
    <location>
        <begin position="22"/>
        <end position="174"/>
    </location>
</feature>